<organism evidence="1 2">
    <name type="scientific">Shewanella pneumatophori</name>
    <dbReference type="NCBI Taxonomy" id="314092"/>
    <lineage>
        <taxon>Bacteria</taxon>
        <taxon>Pseudomonadati</taxon>
        <taxon>Pseudomonadota</taxon>
        <taxon>Gammaproteobacteria</taxon>
        <taxon>Alteromonadales</taxon>
        <taxon>Shewanellaceae</taxon>
        <taxon>Shewanella</taxon>
    </lineage>
</organism>
<dbReference type="RefSeq" id="WP_248951116.1">
    <property type="nucleotide sequence ID" value="NZ_JAKILB010000011.1"/>
</dbReference>
<dbReference type="Proteomes" id="UP001139293">
    <property type="component" value="Unassembled WGS sequence"/>
</dbReference>
<reference evidence="1" key="1">
    <citation type="submission" date="2022-01" db="EMBL/GenBank/DDBJ databases">
        <title>Whole genome-based taxonomy of the Shewanellaceae.</title>
        <authorList>
            <person name="Martin-Rodriguez A.J."/>
        </authorList>
    </citation>
    <scope>NUCLEOTIDE SEQUENCE</scope>
    <source>
        <strain evidence="1">KCTC 23973</strain>
    </source>
</reference>
<proteinExistence type="predicted"/>
<keyword evidence="2" id="KW-1185">Reference proteome</keyword>
<accession>A0A9X1ZHP1</accession>
<sequence length="251" mass="27642">MNTKFKILAVSLLCLNISGCEYIDNILHPDDDDDEVIVDDQFRSAAQQVGLSDTIITRLCTATDKISVKCISRLNDETNQQEVRVEYAYNDVLHKNDYAKSTTTSRIIFNLPADSAIANFTFENSRDIEFEEGYQYTADQPANFAVAILVNNQNEAIAELTNNSVTTEVSDSKLSAISTASLTNTDYPLSEAQDLVNAASSILFPELILNVTSSSVTVPTDASFKMFTAGHSAILSHYSVTFSTAIEQSWF</sequence>
<evidence type="ECO:0000313" key="2">
    <source>
        <dbReference type="Proteomes" id="UP001139293"/>
    </source>
</evidence>
<evidence type="ECO:0000313" key="1">
    <source>
        <dbReference type="EMBL" id="MCL1140047.1"/>
    </source>
</evidence>
<dbReference type="EMBL" id="JAKILB010000011">
    <property type="protein sequence ID" value="MCL1140047.1"/>
    <property type="molecule type" value="Genomic_DNA"/>
</dbReference>
<name>A0A9X1ZHP1_9GAMM</name>
<comment type="caution">
    <text evidence="1">The sequence shown here is derived from an EMBL/GenBank/DDBJ whole genome shotgun (WGS) entry which is preliminary data.</text>
</comment>
<dbReference type="AlphaFoldDB" id="A0A9X1ZHP1"/>
<gene>
    <name evidence="1" type="ORF">L2740_15985</name>
</gene>
<protein>
    <submittedName>
        <fullName evidence="1">Uncharacterized protein</fullName>
    </submittedName>
</protein>